<dbReference type="PANTHER" id="PTHR31001">
    <property type="entry name" value="UNCHARACTERIZED TRANSCRIPTIONAL REGULATORY PROTEIN"/>
    <property type="match status" value="1"/>
</dbReference>
<evidence type="ECO:0000313" key="7">
    <source>
        <dbReference type="EMBL" id="OJJ35331.1"/>
    </source>
</evidence>
<keyword evidence="2" id="KW-0805">Transcription regulation</keyword>
<dbReference type="Proteomes" id="UP000184383">
    <property type="component" value="Unassembled WGS sequence"/>
</dbReference>
<dbReference type="CDD" id="cd12148">
    <property type="entry name" value="fungal_TF_MHR"/>
    <property type="match status" value="1"/>
</dbReference>
<feature type="compositionally biased region" description="Polar residues" evidence="5">
    <location>
        <begin position="503"/>
        <end position="515"/>
    </location>
</feature>
<evidence type="ECO:0000256" key="5">
    <source>
        <dbReference type="SAM" id="MobiDB-lite"/>
    </source>
</evidence>
<evidence type="ECO:0000259" key="6">
    <source>
        <dbReference type="SMART" id="SM00906"/>
    </source>
</evidence>
<dbReference type="AlphaFoldDB" id="A0A1L9RK98"/>
<keyword evidence="3" id="KW-0804">Transcription</keyword>
<dbReference type="EMBL" id="KV878212">
    <property type="protein sequence ID" value="OJJ35331.1"/>
    <property type="molecule type" value="Genomic_DNA"/>
</dbReference>
<dbReference type="OrthoDB" id="5344325at2759"/>
<organism evidence="7 8">
    <name type="scientific">Aspergillus wentii DTO 134E9</name>
    <dbReference type="NCBI Taxonomy" id="1073089"/>
    <lineage>
        <taxon>Eukaryota</taxon>
        <taxon>Fungi</taxon>
        <taxon>Dikarya</taxon>
        <taxon>Ascomycota</taxon>
        <taxon>Pezizomycotina</taxon>
        <taxon>Eurotiomycetes</taxon>
        <taxon>Eurotiomycetidae</taxon>
        <taxon>Eurotiales</taxon>
        <taxon>Aspergillaceae</taxon>
        <taxon>Aspergillus</taxon>
        <taxon>Aspergillus subgen. Cremei</taxon>
    </lineage>
</organism>
<dbReference type="VEuPathDB" id="FungiDB:ASPWEDRAFT_172145"/>
<evidence type="ECO:0000256" key="3">
    <source>
        <dbReference type="ARBA" id="ARBA00023163"/>
    </source>
</evidence>
<protein>
    <recommendedName>
        <fullName evidence="6">Xylanolytic transcriptional activator regulatory domain-containing protein</fullName>
    </recommendedName>
</protein>
<evidence type="ECO:0000256" key="1">
    <source>
        <dbReference type="ARBA" id="ARBA00004123"/>
    </source>
</evidence>
<dbReference type="GeneID" id="63746746"/>
<gene>
    <name evidence="7" type="ORF">ASPWEDRAFT_172145</name>
</gene>
<dbReference type="PANTHER" id="PTHR31001:SF84">
    <property type="entry name" value="FUNGAL SPECIFIC TRANSCRIPTION FACTOR"/>
    <property type="match status" value="1"/>
</dbReference>
<comment type="subcellular location">
    <subcellularLocation>
        <location evidence="1">Nucleus</location>
    </subcellularLocation>
</comment>
<evidence type="ECO:0000256" key="4">
    <source>
        <dbReference type="ARBA" id="ARBA00023242"/>
    </source>
</evidence>
<dbReference type="STRING" id="1073089.A0A1L9RK98"/>
<reference evidence="8" key="1">
    <citation type="journal article" date="2017" name="Genome Biol.">
        <title>Comparative genomics reveals high biological diversity and specific adaptations in the industrially and medically important fungal genus Aspergillus.</title>
        <authorList>
            <person name="de Vries R.P."/>
            <person name="Riley R."/>
            <person name="Wiebenga A."/>
            <person name="Aguilar-Osorio G."/>
            <person name="Amillis S."/>
            <person name="Uchima C.A."/>
            <person name="Anderluh G."/>
            <person name="Asadollahi M."/>
            <person name="Askin M."/>
            <person name="Barry K."/>
            <person name="Battaglia E."/>
            <person name="Bayram O."/>
            <person name="Benocci T."/>
            <person name="Braus-Stromeyer S.A."/>
            <person name="Caldana C."/>
            <person name="Canovas D."/>
            <person name="Cerqueira G.C."/>
            <person name="Chen F."/>
            <person name="Chen W."/>
            <person name="Choi C."/>
            <person name="Clum A."/>
            <person name="Dos Santos R.A."/>
            <person name="Damasio A.R."/>
            <person name="Diallinas G."/>
            <person name="Emri T."/>
            <person name="Fekete E."/>
            <person name="Flipphi M."/>
            <person name="Freyberg S."/>
            <person name="Gallo A."/>
            <person name="Gournas C."/>
            <person name="Habgood R."/>
            <person name="Hainaut M."/>
            <person name="Harispe M.L."/>
            <person name="Henrissat B."/>
            <person name="Hilden K.S."/>
            <person name="Hope R."/>
            <person name="Hossain A."/>
            <person name="Karabika E."/>
            <person name="Karaffa L."/>
            <person name="Karanyi Z."/>
            <person name="Krasevec N."/>
            <person name="Kuo A."/>
            <person name="Kusch H."/>
            <person name="LaButti K."/>
            <person name="Lagendijk E.L."/>
            <person name="Lapidus A."/>
            <person name="Levasseur A."/>
            <person name="Lindquist E."/>
            <person name="Lipzen A."/>
            <person name="Logrieco A.F."/>
            <person name="MacCabe A."/>
            <person name="Maekelae M.R."/>
            <person name="Malavazi I."/>
            <person name="Melin P."/>
            <person name="Meyer V."/>
            <person name="Mielnichuk N."/>
            <person name="Miskei M."/>
            <person name="Molnar A.P."/>
            <person name="Mule G."/>
            <person name="Ngan C.Y."/>
            <person name="Orejas M."/>
            <person name="Orosz E."/>
            <person name="Ouedraogo J.P."/>
            <person name="Overkamp K.M."/>
            <person name="Park H.-S."/>
            <person name="Perrone G."/>
            <person name="Piumi F."/>
            <person name="Punt P.J."/>
            <person name="Ram A.F."/>
            <person name="Ramon A."/>
            <person name="Rauscher S."/>
            <person name="Record E."/>
            <person name="Riano-Pachon D.M."/>
            <person name="Robert V."/>
            <person name="Roehrig J."/>
            <person name="Ruller R."/>
            <person name="Salamov A."/>
            <person name="Salih N.S."/>
            <person name="Samson R.A."/>
            <person name="Sandor E."/>
            <person name="Sanguinetti M."/>
            <person name="Schuetze T."/>
            <person name="Sepcic K."/>
            <person name="Shelest E."/>
            <person name="Sherlock G."/>
            <person name="Sophianopoulou V."/>
            <person name="Squina F.M."/>
            <person name="Sun H."/>
            <person name="Susca A."/>
            <person name="Todd R.B."/>
            <person name="Tsang A."/>
            <person name="Unkles S.E."/>
            <person name="van de Wiele N."/>
            <person name="van Rossen-Uffink D."/>
            <person name="Oliveira J.V."/>
            <person name="Vesth T.C."/>
            <person name="Visser J."/>
            <person name="Yu J.-H."/>
            <person name="Zhou M."/>
            <person name="Andersen M.R."/>
            <person name="Archer D.B."/>
            <person name="Baker S.E."/>
            <person name="Benoit I."/>
            <person name="Brakhage A.A."/>
            <person name="Braus G.H."/>
            <person name="Fischer R."/>
            <person name="Frisvad J.C."/>
            <person name="Goldman G.H."/>
            <person name="Houbraken J."/>
            <person name="Oakley B."/>
            <person name="Pocsi I."/>
            <person name="Scazzocchio C."/>
            <person name="Seiboth B."/>
            <person name="vanKuyk P.A."/>
            <person name="Wortman J."/>
            <person name="Dyer P.S."/>
            <person name="Grigoriev I.V."/>
        </authorList>
    </citation>
    <scope>NUCLEOTIDE SEQUENCE [LARGE SCALE GENOMIC DNA]</scope>
    <source>
        <strain evidence="8">DTO 134E9</strain>
    </source>
</reference>
<dbReference type="GO" id="GO:0005634">
    <property type="term" value="C:nucleus"/>
    <property type="evidence" value="ECO:0007669"/>
    <property type="project" value="UniProtKB-SubCell"/>
</dbReference>
<dbReference type="InterPro" id="IPR007219">
    <property type="entry name" value="XnlR_reg_dom"/>
</dbReference>
<dbReference type="GO" id="GO:0003677">
    <property type="term" value="F:DNA binding"/>
    <property type="evidence" value="ECO:0007669"/>
    <property type="project" value="InterPro"/>
</dbReference>
<dbReference type="GO" id="GO:0006351">
    <property type="term" value="P:DNA-templated transcription"/>
    <property type="evidence" value="ECO:0007669"/>
    <property type="project" value="InterPro"/>
</dbReference>
<evidence type="ECO:0000256" key="2">
    <source>
        <dbReference type="ARBA" id="ARBA00023015"/>
    </source>
</evidence>
<proteinExistence type="predicted"/>
<evidence type="ECO:0000313" key="8">
    <source>
        <dbReference type="Proteomes" id="UP000184383"/>
    </source>
</evidence>
<keyword evidence="8" id="KW-1185">Reference proteome</keyword>
<feature type="domain" description="Xylanolytic transcriptional activator regulatory" evidence="6">
    <location>
        <begin position="209"/>
        <end position="281"/>
    </location>
</feature>
<keyword evidence="4" id="KW-0539">Nucleus</keyword>
<dbReference type="Pfam" id="PF04082">
    <property type="entry name" value="Fungal_trans"/>
    <property type="match status" value="1"/>
</dbReference>
<dbReference type="InterPro" id="IPR050613">
    <property type="entry name" value="Sec_Metabolite_Reg"/>
</dbReference>
<dbReference type="GO" id="GO:0008270">
    <property type="term" value="F:zinc ion binding"/>
    <property type="evidence" value="ECO:0007669"/>
    <property type="project" value="InterPro"/>
</dbReference>
<sequence length="596" mass="66353">MPIQGLNLEPREDTSVSLEQNHTADIIVPSVASDEEFRVLGYLPDYQNISIGSPGLEGSIAISNKPQGPMSLEMGDVLRSIPPKPYADALVQNFLDDVNYHYYSLYPPAFSQDYAVWWAGKSSGQPLTPEFTCLLLRVCACSLAFLDAKACQKLETDLGESTRSLSERYHLAAQRLSNTILPGQGGLIQVQQLFLTAFWFKTEARFIESWHALSSTIHEAQELGMHKGSFKSGISEFDQEMRKRIWCLLYCWDWQFAIFLSRPCIIHSAYCSFELPNMRLECSEEQLELPSPITHVLFQAQLGRALSHIPGVIGGTVPSAHAATVQQEVEKWFASFPPAYRITNPDSQWDTDYRYVTLQRHQLHAIGYMTRLIPLKTYLTKCETDIPDNEKIFQSTAVECSLKLMETSHKLLECILPANAKFHYATFMIFDTAAFLCSAILHDRNRNLPQRGDVIETIRLALNVIEMLRPLTKTAALCYPVLAKIAATIPLPSERVTQDSKPPESSNGGSKTPSQSRKDLDEYPANAANIADEANSPGLSGAGIYGPIPLELPTSAMVPLPTSGLGDLSSLDLGELSRIWDWETLDLDLSSMPPAF</sequence>
<feature type="region of interest" description="Disordered" evidence="5">
    <location>
        <begin position="494"/>
        <end position="519"/>
    </location>
</feature>
<dbReference type="RefSeq" id="XP_040689007.1">
    <property type="nucleotide sequence ID" value="XM_040830898.1"/>
</dbReference>
<name>A0A1L9RK98_ASPWE</name>
<dbReference type="SMART" id="SM00906">
    <property type="entry name" value="Fungal_trans"/>
    <property type="match status" value="1"/>
</dbReference>
<accession>A0A1L9RK98</accession>